<feature type="compositionally biased region" description="Low complexity" evidence="1">
    <location>
        <begin position="128"/>
        <end position="153"/>
    </location>
</feature>
<comment type="caution">
    <text evidence="2">The sequence shown here is derived from an EMBL/GenBank/DDBJ whole genome shotgun (WGS) entry which is preliminary data.</text>
</comment>
<evidence type="ECO:0000313" key="2">
    <source>
        <dbReference type="EMBL" id="KAK4186560.1"/>
    </source>
</evidence>
<dbReference type="AlphaFoldDB" id="A0AAN6WSF0"/>
<feature type="compositionally biased region" description="Polar residues" evidence="1">
    <location>
        <begin position="75"/>
        <end position="98"/>
    </location>
</feature>
<feature type="region of interest" description="Disordered" evidence="1">
    <location>
        <begin position="203"/>
        <end position="235"/>
    </location>
</feature>
<evidence type="ECO:0000313" key="3">
    <source>
        <dbReference type="Proteomes" id="UP001302126"/>
    </source>
</evidence>
<keyword evidence="3" id="KW-1185">Reference proteome</keyword>
<gene>
    <name evidence="2" type="ORF">QBC35DRAFT_464629</name>
</gene>
<organism evidence="2 3">
    <name type="scientific">Podospora australis</name>
    <dbReference type="NCBI Taxonomy" id="1536484"/>
    <lineage>
        <taxon>Eukaryota</taxon>
        <taxon>Fungi</taxon>
        <taxon>Dikarya</taxon>
        <taxon>Ascomycota</taxon>
        <taxon>Pezizomycotina</taxon>
        <taxon>Sordariomycetes</taxon>
        <taxon>Sordariomycetidae</taxon>
        <taxon>Sordariales</taxon>
        <taxon>Podosporaceae</taxon>
        <taxon>Podospora</taxon>
    </lineage>
</organism>
<feature type="region of interest" description="Disordered" evidence="1">
    <location>
        <begin position="49"/>
        <end position="98"/>
    </location>
</feature>
<reference evidence="2" key="2">
    <citation type="submission" date="2023-05" db="EMBL/GenBank/DDBJ databases">
        <authorList>
            <consortium name="Lawrence Berkeley National Laboratory"/>
            <person name="Steindorff A."/>
            <person name="Hensen N."/>
            <person name="Bonometti L."/>
            <person name="Westerberg I."/>
            <person name="Brannstrom I.O."/>
            <person name="Guillou S."/>
            <person name="Cros-Aarteil S."/>
            <person name="Calhoun S."/>
            <person name="Haridas S."/>
            <person name="Kuo A."/>
            <person name="Mondo S."/>
            <person name="Pangilinan J."/>
            <person name="Riley R."/>
            <person name="Labutti K."/>
            <person name="Andreopoulos B."/>
            <person name="Lipzen A."/>
            <person name="Chen C."/>
            <person name="Yanf M."/>
            <person name="Daum C."/>
            <person name="Ng V."/>
            <person name="Clum A."/>
            <person name="Ohm R."/>
            <person name="Martin F."/>
            <person name="Silar P."/>
            <person name="Natvig D."/>
            <person name="Lalanne C."/>
            <person name="Gautier V."/>
            <person name="Ament-Velasquez S.L."/>
            <person name="Kruys A."/>
            <person name="Hutchinson M.I."/>
            <person name="Powell A.J."/>
            <person name="Barry K."/>
            <person name="Miller A.N."/>
            <person name="Grigoriev I.V."/>
            <person name="Debuchy R."/>
            <person name="Gladieux P."/>
            <person name="Thoren M.H."/>
            <person name="Johannesson H."/>
        </authorList>
    </citation>
    <scope>NUCLEOTIDE SEQUENCE</scope>
    <source>
        <strain evidence="2">PSN309</strain>
    </source>
</reference>
<accession>A0AAN6WSF0</accession>
<protein>
    <submittedName>
        <fullName evidence="2">Uncharacterized protein</fullName>
    </submittedName>
</protein>
<feature type="region of interest" description="Disordered" evidence="1">
    <location>
        <begin position="121"/>
        <end position="153"/>
    </location>
</feature>
<evidence type="ECO:0000256" key="1">
    <source>
        <dbReference type="SAM" id="MobiDB-lite"/>
    </source>
</evidence>
<dbReference type="Proteomes" id="UP001302126">
    <property type="component" value="Unassembled WGS sequence"/>
</dbReference>
<feature type="compositionally biased region" description="Low complexity" evidence="1">
    <location>
        <begin position="63"/>
        <end position="74"/>
    </location>
</feature>
<proteinExistence type="predicted"/>
<sequence length="235" mass="25251">MSSSSFTFRNPFNFFFPSSGSPRSSPQQPISPSFFTSSKFLSRGSYVVNDSDENMLPPTQNMAAAAGSSVSSPAETNIPSTFSSPASSCATADSDMSSVNGDGGCSNNSYFPPMMPTKACPDCSTAPSLLRSDSLSSSVTSSSSVGSSTDGVVAVGMRTKHKVDVMSAQYPKPKREPTLDELLARPPGKWSLGYYVKNARDVPVKPETDGEARRREMEEVKRQLLKDSEALRLRR</sequence>
<reference evidence="2" key="1">
    <citation type="journal article" date="2023" name="Mol. Phylogenet. Evol.">
        <title>Genome-scale phylogeny and comparative genomics of the fungal order Sordariales.</title>
        <authorList>
            <person name="Hensen N."/>
            <person name="Bonometti L."/>
            <person name="Westerberg I."/>
            <person name="Brannstrom I.O."/>
            <person name="Guillou S."/>
            <person name="Cros-Aarteil S."/>
            <person name="Calhoun S."/>
            <person name="Haridas S."/>
            <person name="Kuo A."/>
            <person name="Mondo S."/>
            <person name="Pangilinan J."/>
            <person name="Riley R."/>
            <person name="LaButti K."/>
            <person name="Andreopoulos B."/>
            <person name="Lipzen A."/>
            <person name="Chen C."/>
            <person name="Yan M."/>
            <person name="Daum C."/>
            <person name="Ng V."/>
            <person name="Clum A."/>
            <person name="Steindorff A."/>
            <person name="Ohm R.A."/>
            <person name="Martin F."/>
            <person name="Silar P."/>
            <person name="Natvig D.O."/>
            <person name="Lalanne C."/>
            <person name="Gautier V."/>
            <person name="Ament-Velasquez S.L."/>
            <person name="Kruys A."/>
            <person name="Hutchinson M.I."/>
            <person name="Powell A.J."/>
            <person name="Barry K."/>
            <person name="Miller A.N."/>
            <person name="Grigoriev I.V."/>
            <person name="Debuchy R."/>
            <person name="Gladieux P."/>
            <person name="Hiltunen Thoren M."/>
            <person name="Johannesson H."/>
        </authorList>
    </citation>
    <scope>NUCLEOTIDE SEQUENCE</scope>
    <source>
        <strain evidence="2">PSN309</strain>
    </source>
</reference>
<name>A0AAN6WSF0_9PEZI</name>
<dbReference type="EMBL" id="MU864421">
    <property type="protein sequence ID" value="KAK4186560.1"/>
    <property type="molecule type" value="Genomic_DNA"/>
</dbReference>